<dbReference type="RefSeq" id="WP_198474945.1">
    <property type="nucleotide sequence ID" value="NZ_JADGMQ010000002.1"/>
</dbReference>
<organism evidence="1 2">
    <name type="scientific">Aquamicrobium zhengzhouense</name>
    <dbReference type="NCBI Taxonomy" id="2781738"/>
    <lineage>
        <taxon>Bacteria</taxon>
        <taxon>Pseudomonadati</taxon>
        <taxon>Pseudomonadota</taxon>
        <taxon>Alphaproteobacteria</taxon>
        <taxon>Hyphomicrobiales</taxon>
        <taxon>Phyllobacteriaceae</taxon>
        <taxon>Aquamicrobium</taxon>
    </lineage>
</organism>
<gene>
    <name evidence="1" type="ORF">IOD40_05050</name>
</gene>
<sequence>MARNAIVTLEAGEWTELTSGDVTAIRVQSLTGAPVRLTAAGETAPEVFEGYIELNSREIISANYTLADLWPGEEGATRVWAWCSIGGKVSVSHA</sequence>
<protein>
    <submittedName>
        <fullName evidence="1">Uncharacterized protein</fullName>
    </submittedName>
</protein>
<keyword evidence="2" id="KW-1185">Reference proteome</keyword>
<name>A0ABS0S9Q4_9HYPH</name>
<accession>A0ABS0S9Q4</accession>
<proteinExistence type="predicted"/>
<evidence type="ECO:0000313" key="2">
    <source>
        <dbReference type="Proteomes" id="UP000601789"/>
    </source>
</evidence>
<reference evidence="1 2" key="1">
    <citation type="submission" date="2020-10" db="EMBL/GenBank/DDBJ databases">
        <title>Aquamicrobium zhengzhouensis sp. nov., a exopolysaccharide producing bacterium isolated from farmland soil.</title>
        <authorList>
            <person name="Wang X."/>
        </authorList>
    </citation>
    <scope>NUCLEOTIDE SEQUENCE [LARGE SCALE GENOMIC DNA]</scope>
    <source>
        <strain evidence="2">cd-1</strain>
    </source>
</reference>
<comment type="caution">
    <text evidence="1">The sequence shown here is derived from an EMBL/GenBank/DDBJ whole genome shotgun (WGS) entry which is preliminary data.</text>
</comment>
<dbReference type="Proteomes" id="UP000601789">
    <property type="component" value="Unassembled WGS sequence"/>
</dbReference>
<evidence type="ECO:0000313" key="1">
    <source>
        <dbReference type="EMBL" id="MBI1620030.1"/>
    </source>
</evidence>
<dbReference type="EMBL" id="JADGMQ010000002">
    <property type="protein sequence ID" value="MBI1620030.1"/>
    <property type="molecule type" value="Genomic_DNA"/>
</dbReference>